<sequence length="431" mass="47351">MRPLQNLPKAHLHLHSWQATLRRATVAEWLLECDEERLHQMTSAAQQKLADIRQKQDEGVQETRPGEFQSDIDKYERRIKALTPPLSLDLLLGQALLADDLAPVSLRGGSGPESEIWDRQFFLDVLMKTAPESRGGTSGYERQACLQLVEDAASEGICWIETAFKAFQFLDDEPQRIEEKCAGQWRDALASRREAMEAFPGVGLAFVVPCPKGKFQVDQARAILDFFTTEGERGALAGIGKWGRETPGLEDELGPALSFFKEQGVPIVMLHAGEGYGATGQKLPFEAYNGASHVEEAVAAGALRIGHGIEAARSQATMDLLRERQVCLEVCLYSNWLLDMAPWEDGVSHPLPVLLASGVPCCLAADDPTLMGAGNGHGLVREYEGARKVLKLTDQQLADLARCSIQFSCMPSVSKERALAGIDKWLTEEAP</sequence>
<keyword evidence="7" id="KW-0378">Hydrolase</keyword>
<evidence type="ECO:0000313" key="10">
    <source>
        <dbReference type="EMBL" id="CAE7243400.1"/>
    </source>
</evidence>
<dbReference type="SUPFAM" id="SSF51556">
    <property type="entry name" value="Metallo-dependent hydrolases"/>
    <property type="match status" value="1"/>
</dbReference>
<keyword evidence="11" id="KW-1185">Reference proteome</keyword>
<dbReference type="Gene3D" id="3.20.20.140">
    <property type="entry name" value="Metal-dependent hydrolases"/>
    <property type="match status" value="1"/>
</dbReference>
<evidence type="ECO:0000256" key="1">
    <source>
        <dbReference type="ARBA" id="ARBA00001947"/>
    </source>
</evidence>
<reference evidence="10" key="1">
    <citation type="submission" date="2021-02" db="EMBL/GenBank/DDBJ databases">
        <authorList>
            <person name="Dougan E. K."/>
            <person name="Rhodes N."/>
            <person name="Thang M."/>
            <person name="Chan C."/>
        </authorList>
    </citation>
    <scope>NUCLEOTIDE SEQUENCE</scope>
</reference>
<keyword evidence="5" id="KW-0479">Metal-binding</keyword>
<comment type="similarity">
    <text evidence="3">Belongs to the metallo-dependent hydrolases superfamily. Adenosine and AMP deaminases family.</text>
</comment>
<dbReference type="InterPro" id="IPR006330">
    <property type="entry name" value="Ado/ade_deaminase"/>
</dbReference>
<dbReference type="GO" id="GO:0006154">
    <property type="term" value="P:adenosine catabolic process"/>
    <property type="evidence" value="ECO:0007669"/>
    <property type="project" value="TreeGrafter"/>
</dbReference>
<evidence type="ECO:0000256" key="3">
    <source>
        <dbReference type="ARBA" id="ARBA00006676"/>
    </source>
</evidence>
<organism evidence="10 11">
    <name type="scientific">Symbiodinium natans</name>
    <dbReference type="NCBI Taxonomy" id="878477"/>
    <lineage>
        <taxon>Eukaryota</taxon>
        <taxon>Sar</taxon>
        <taxon>Alveolata</taxon>
        <taxon>Dinophyceae</taxon>
        <taxon>Suessiales</taxon>
        <taxon>Symbiodiniaceae</taxon>
        <taxon>Symbiodinium</taxon>
    </lineage>
</organism>
<dbReference type="Proteomes" id="UP000604046">
    <property type="component" value="Unassembled WGS sequence"/>
</dbReference>
<evidence type="ECO:0000256" key="8">
    <source>
        <dbReference type="ARBA" id="ARBA00022833"/>
    </source>
</evidence>
<evidence type="ECO:0000256" key="6">
    <source>
        <dbReference type="ARBA" id="ARBA00022726"/>
    </source>
</evidence>
<comment type="cofactor">
    <cofactor evidence="1">
        <name>Zn(2+)</name>
        <dbReference type="ChEBI" id="CHEBI:29105"/>
    </cofactor>
</comment>
<dbReference type="GO" id="GO:0046872">
    <property type="term" value="F:metal ion binding"/>
    <property type="evidence" value="ECO:0007669"/>
    <property type="project" value="UniProtKB-KW"/>
</dbReference>
<keyword evidence="6" id="KW-0660">Purine salvage</keyword>
<dbReference type="GO" id="GO:0005829">
    <property type="term" value="C:cytosol"/>
    <property type="evidence" value="ECO:0007669"/>
    <property type="project" value="TreeGrafter"/>
</dbReference>
<dbReference type="EMBL" id="CAJNDS010001001">
    <property type="protein sequence ID" value="CAE7243400.1"/>
    <property type="molecule type" value="Genomic_DNA"/>
</dbReference>
<keyword evidence="8" id="KW-0862">Zinc</keyword>
<dbReference type="GO" id="GO:0046103">
    <property type="term" value="P:inosine biosynthetic process"/>
    <property type="evidence" value="ECO:0007669"/>
    <property type="project" value="TreeGrafter"/>
</dbReference>
<dbReference type="Pfam" id="PF00962">
    <property type="entry name" value="A_deaminase"/>
    <property type="match status" value="1"/>
</dbReference>
<evidence type="ECO:0000256" key="2">
    <source>
        <dbReference type="ARBA" id="ARBA00005058"/>
    </source>
</evidence>
<gene>
    <name evidence="10" type="ORF">SNAT2548_LOCUS11277</name>
</gene>
<protein>
    <recommendedName>
        <fullName evidence="4">adenosine deaminase</fullName>
        <ecNumber evidence="4">3.5.4.4</ecNumber>
    </recommendedName>
</protein>
<comment type="caution">
    <text evidence="10">The sequence shown here is derived from an EMBL/GenBank/DDBJ whole genome shotgun (WGS) entry which is preliminary data.</text>
</comment>
<evidence type="ECO:0000256" key="7">
    <source>
        <dbReference type="ARBA" id="ARBA00022801"/>
    </source>
</evidence>
<evidence type="ECO:0000313" key="11">
    <source>
        <dbReference type="Proteomes" id="UP000604046"/>
    </source>
</evidence>
<feature type="domain" description="Adenosine deaminase" evidence="9">
    <location>
        <begin position="289"/>
        <end position="425"/>
    </location>
</feature>
<proteinExistence type="inferred from homology"/>
<dbReference type="EC" id="3.5.4.4" evidence="4"/>
<evidence type="ECO:0000256" key="5">
    <source>
        <dbReference type="ARBA" id="ARBA00022723"/>
    </source>
</evidence>
<dbReference type="OrthoDB" id="272271at2759"/>
<dbReference type="GO" id="GO:0006166">
    <property type="term" value="P:purine ribonucleoside salvage"/>
    <property type="evidence" value="ECO:0007669"/>
    <property type="project" value="UniProtKB-KW"/>
</dbReference>
<dbReference type="GO" id="GO:0004000">
    <property type="term" value="F:adenosine deaminase activity"/>
    <property type="evidence" value="ECO:0007669"/>
    <property type="project" value="TreeGrafter"/>
</dbReference>
<evidence type="ECO:0000259" key="9">
    <source>
        <dbReference type="Pfam" id="PF00962"/>
    </source>
</evidence>
<dbReference type="PANTHER" id="PTHR11409:SF43">
    <property type="entry name" value="ADENOSINE DEAMINASE"/>
    <property type="match status" value="1"/>
</dbReference>
<dbReference type="UniPathway" id="UPA00606"/>
<name>A0A812LFK1_9DINO</name>
<dbReference type="GO" id="GO:0043103">
    <property type="term" value="P:hypoxanthine salvage"/>
    <property type="evidence" value="ECO:0007669"/>
    <property type="project" value="TreeGrafter"/>
</dbReference>
<evidence type="ECO:0000256" key="4">
    <source>
        <dbReference type="ARBA" id="ARBA00012784"/>
    </source>
</evidence>
<dbReference type="AlphaFoldDB" id="A0A812LFK1"/>
<comment type="pathway">
    <text evidence="2">Purine metabolism; purine nucleoside salvage.</text>
</comment>
<dbReference type="InterPro" id="IPR032466">
    <property type="entry name" value="Metal_Hydrolase"/>
</dbReference>
<accession>A0A812LFK1</accession>
<dbReference type="InterPro" id="IPR001365">
    <property type="entry name" value="A_deaminase_dom"/>
</dbReference>
<dbReference type="PANTHER" id="PTHR11409">
    <property type="entry name" value="ADENOSINE DEAMINASE"/>
    <property type="match status" value="1"/>
</dbReference>